<dbReference type="SFLD" id="SFLDS00029">
    <property type="entry name" value="Radical_SAM"/>
    <property type="match status" value="1"/>
</dbReference>
<dbReference type="InterPro" id="IPR000385">
    <property type="entry name" value="MoaA_NifB_PqqE_Fe-S-bd_CS"/>
</dbReference>
<evidence type="ECO:0000256" key="7">
    <source>
        <dbReference type="ARBA" id="ARBA00023014"/>
    </source>
</evidence>
<dbReference type="InterPro" id="IPR050377">
    <property type="entry name" value="Radical_SAM_PqqE_MftC-like"/>
</dbReference>
<reference evidence="9" key="2">
    <citation type="submission" date="2021-04" db="EMBL/GenBank/DDBJ databases">
        <authorList>
            <person name="Gilroy R."/>
        </authorList>
    </citation>
    <scope>NUCLEOTIDE SEQUENCE</scope>
    <source>
        <strain evidence="9">ChiGjej1B1-14440</strain>
    </source>
</reference>
<comment type="caution">
    <text evidence="9">The sequence shown here is derived from an EMBL/GenBank/DDBJ whole genome shotgun (WGS) entry which is preliminary data.</text>
</comment>
<dbReference type="SFLD" id="SFLDG01386">
    <property type="entry name" value="main_SPASM_domain-containing"/>
    <property type="match status" value="1"/>
</dbReference>
<dbReference type="GO" id="GO:0016491">
    <property type="term" value="F:oxidoreductase activity"/>
    <property type="evidence" value="ECO:0007669"/>
    <property type="project" value="UniProtKB-KW"/>
</dbReference>
<keyword evidence="6" id="KW-0408">Iron</keyword>
<dbReference type="GO" id="GO:0051539">
    <property type="term" value="F:4 iron, 4 sulfur cluster binding"/>
    <property type="evidence" value="ECO:0007669"/>
    <property type="project" value="UniProtKB-KW"/>
</dbReference>
<dbReference type="PANTHER" id="PTHR11228">
    <property type="entry name" value="RADICAL SAM DOMAIN PROTEIN"/>
    <property type="match status" value="1"/>
</dbReference>
<comment type="cofactor">
    <cofactor evidence="1">
        <name>[4Fe-4S] cluster</name>
        <dbReference type="ChEBI" id="CHEBI:49883"/>
    </cofactor>
</comment>
<dbReference type="PANTHER" id="PTHR11228:SF7">
    <property type="entry name" value="PQQA PEPTIDE CYCLASE"/>
    <property type="match status" value="1"/>
</dbReference>
<dbReference type="CDD" id="cd01335">
    <property type="entry name" value="Radical_SAM"/>
    <property type="match status" value="1"/>
</dbReference>
<dbReference type="Pfam" id="PF04055">
    <property type="entry name" value="Radical_SAM"/>
    <property type="match status" value="1"/>
</dbReference>
<evidence type="ECO:0000256" key="1">
    <source>
        <dbReference type="ARBA" id="ARBA00001966"/>
    </source>
</evidence>
<evidence type="ECO:0000256" key="4">
    <source>
        <dbReference type="ARBA" id="ARBA00022723"/>
    </source>
</evidence>
<dbReference type="InterPro" id="IPR006638">
    <property type="entry name" value="Elp3/MiaA/NifB-like_rSAM"/>
</dbReference>
<gene>
    <name evidence="9" type="ORF">H9980_09585</name>
</gene>
<evidence type="ECO:0000256" key="5">
    <source>
        <dbReference type="ARBA" id="ARBA00023002"/>
    </source>
</evidence>
<dbReference type="SUPFAM" id="SSF102114">
    <property type="entry name" value="Radical SAM enzymes"/>
    <property type="match status" value="1"/>
</dbReference>
<reference evidence="9" key="1">
    <citation type="journal article" date="2021" name="PeerJ">
        <title>Extensive microbial diversity within the chicken gut microbiome revealed by metagenomics and culture.</title>
        <authorList>
            <person name="Gilroy R."/>
            <person name="Ravi A."/>
            <person name="Getino M."/>
            <person name="Pursley I."/>
            <person name="Horton D.L."/>
            <person name="Alikhan N.F."/>
            <person name="Baker D."/>
            <person name="Gharbi K."/>
            <person name="Hall N."/>
            <person name="Watson M."/>
            <person name="Adriaenssens E.M."/>
            <person name="Foster-Nyarko E."/>
            <person name="Jarju S."/>
            <person name="Secka A."/>
            <person name="Antonio M."/>
            <person name="Oren A."/>
            <person name="Chaudhuri R.R."/>
            <person name="La Ragione R."/>
            <person name="Hildebrand F."/>
            <person name="Pallen M.J."/>
        </authorList>
    </citation>
    <scope>NUCLEOTIDE SEQUENCE</scope>
    <source>
        <strain evidence="9">ChiGjej1B1-14440</strain>
    </source>
</reference>
<dbReference type="GO" id="GO:0032324">
    <property type="term" value="P:molybdopterin cofactor biosynthetic process"/>
    <property type="evidence" value="ECO:0007669"/>
    <property type="project" value="UniProtKB-ARBA"/>
</dbReference>
<keyword evidence="5" id="KW-0560">Oxidoreductase</keyword>
<evidence type="ECO:0000256" key="3">
    <source>
        <dbReference type="ARBA" id="ARBA00022691"/>
    </source>
</evidence>
<keyword evidence="4" id="KW-0479">Metal-binding</keyword>
<dbReference type="InterPro" id="IPR017200">
    <property type="entry name" value="PqqE-like"/>
</dbReference>
<dbReference type="EMBL" id="DXET01000216">
    <property type="protein sequence ID" value="HIX82203.1"/>
    <property type="molecule type" value="Genomic_DNA"/>
</dbReference>
<dbReference type="Proteomes" id="UP000886724">
    <property type="component" value="Unassembled WGS sequence"/>
</dbReference>
<accession>A0A9D1XMD9</accession>
<sequence length="367" mass="42031">MDFLDGENTVEKMLIKHGVKDKRPVSGTLELTPLCNMNCDMCYVHLSNEEMNKQGKILDIDKWLDLVEQLEKAGVLFIMLTGGEPLLFPGFKELYLKLKRMGMVITVNTNGTLIDEKWAAFFGENKPRRINITLYGNDEKTYRDLCHYPGGFEKTVRAIKLLKDHGVKVKMNGSVTKANFDQIDDMYRIAQELDVPLHMDTYMLPGLKDRFKAFEEQSRLSPEDVAQARIKVLKNELGDEVFLNYVDSMLMKVKQQYNYGCGIECQAGNSSFMINWQGLMKPCVSLFTPAVDVFKTGFENAWKQIVTESKELKINEKCAQCKLRPLCNTCVATANWETGSFTEIPEYCCKEAEEMLRLLLLEKNNNQ</sequence>
<dbReference type="SMART" id="SM00729">
    <property type="entry name" value="Elp3"/>
    <property type="match status" value="1"/>
</dbReference>
<dbReference type="InterPro" id="IPR023885">
    <property type="entry name" value="4Fe4S-binding_SPASM_dom"/>
</dbReference>
<evidence type="ECO:0000313" key="9">
    <source>
        <dbReference type="EMBL" id="HIX82203.1"/>
    </source>
</evidence>
<dbReference type="AlphaFoldDB" id="A0A9D1XMD9"/>
<evidence type="ECO:0000259" key="8">
    <source>
        <dbReference type="PROSITE" id="PS51918"/>
    </source>
</evidence>
<evidence type="ECO:0000256" key="2">
    <source>
        <dbReference type="ARBA" id="ARBA00022485"/>
    </source>
</evidence>
<dbReference type="PROSITE" id="PS51918">
    <property type="entry name" value="RADICAL_SAM"/>
    <property type="match status" value="1"/>
</dbReference>
<evidence type="ECO:0000313" key="10">
    <source>
        <dbReference type="Proteomes" id="UP000886724"/>
    </source>
</evidence>
<evidence type="ECO:0000256" key="6">
    <source>
        <dbReference type="ARBA" id="ARBA00023004"/>
    </source>
</evidence>
<keyword evidence="2" id="KW-0004">4Fe-4S</keyword>
<dbReference type="PROSITE" id="PS01305">
    <property type="entry name" value="MOAA_NIFB_PQQE"/>
    <property type="match status" value="1"/>
</dbReference>
<feature type="domain" description="Radical SAM core" evidence="8">
    <location>
        <begin position="21"/>
        <end position="243"/>
    </location>
</feature>
<keyword evidence="3" id="KW-0949">S-adenosyl-L-methionine</keyword>
<name>A0A9D1XMD9_9FIRM</name>
<dbReference type="InterPro" id="IPR058240">
    <property type="entry name" value="rSAM_sf"/>
</dbReference>
<dbReference type="SFLD" id="SFLDG01067">
    <property type="entry name" value="SPASM/twitch_domain_containing"/>
    <property type="match status" value="1"/>
</dbReference>
<proteinExistence type="predicted"/>
<keyword evidence="7" id="KW-0411">Iron-sulfur</keyword>
<dbReference type="GO" id="GO:0046872">
    <property type="term" value="F:metal ion binding"/>
    <property type="evidence" value="ECO:0007669"/>
    <property type="project" value="UniProtKB-KW"/>
</dbReference>
<protein>
    <submittedName>
        <fullName evidence="9">Radical SAM protein</fullName>
    </submittedName>
</protein>
<dbReference type="PIRSF" id="PIRSF037420">
    <property type="entry name" value="PQQ_syn_pqqE"/>
    <property type="match status" value="1"/>
</dbReference>
<dbReference type="InterPro" id="IPR013785">
    <property type="entry name" value="Aldolase_TIM"/>
</dbReference>
<dbReference type="InterPro" id="IPR007197">
    <property type="entry name" value="rSAM"/>
</dbReference>
<dbReference type="NCBIfam" id="TIGR04085">
    <property type="entry name" value="rSAM_more_4Fe4S"/>
    <property type="match status" value="1"/>
</dbReference>
<organism evidence="9 10">
    <name type="scientific">Candidatus Erysipelatoclostridium merdavium</name>
    <dbReference type="NCBI Taxonomy" id="2838566"/>
    <lineage>
        <taxon>Bacteria</taxon>
        <taxon>Bacillati</taxon>
        <taxon>Bacillota</taxon>
        <taxon>Erysipelotrichia</taxon>
        <taxon>Erysipelotrichales</taxon>
        <taxon>Erysipelotrichales incertae sedis</taxon>
    </lineage>
</organism>
<dbReference type="Gene3D" id="3.20.20.70">
    <property type="entry name" value="Aldolase class I"/>
    <property type="match status" value="1"/>
</dbReference>